<evidence type="ECO:0000256" key="1">
    <source>
        <dbReference type="ARBA" id="ARBA00004141"/>
    </source>
</evidence>
<dbReference type="AlphaFoldDB" id="A0A915E2F5"/>
<organism evidence="8 9">
    <name type="scientific">Ditylenchus dipsaci</name>
    <dbReference type="NCBI Taxonomy" id="166011"/>
    <lineage>
        <taxon>Eukaryota</taxon>
        <taxon>Metazoa</taxon>
        <taxon>Ecdysozoa</taxon>
        <taxon>Nematoda</taxon>
        <taxon>Chromadorea</taxon>
        <taxon>Rhabditida</taxon>
        <taxon>Tylenchina</taxon>
        <taxon>Tylenchomorpha</taxon>
        <taxon>Sphaerularioidea</taxon>
        <taxon>Anguinidae</taxon>
        <taxon>Anguininae</taxon>
        <taxon>Ditylenchus</taxon>
    </lineage>
</organism>
<dbReference type="Proteomes" id="UP000887574">
    <property type="component" value="Unplaced"/>
</dbReference>
<sequence length="108" mass="12126">MVSRIRNFFRLAFTRRYAMLSNTVSCVVLLGAADATEQCFMGKQTKELDWKRICRVAAIGVALGPMNTVWYRILQKCVKLSSPARMAVSKAFLDLVAHLLSMVPLSLE</sequence>
<evidence type="ECO:0000256" key="5">
    <source>
        <dbReference type="ARBA" id="ARBA00023136"/>
    </source>
</evidence>
<evidence type="ECO:0000256" key="2">
    <source>
        <dbReference type="ARBA" id="ARBA00006824"/>
    </source>
</evidence>
<evidence type="ECO:0000256" key="3">
    <source>
        <dbReference type="ARBA" id="ARBA00022692"/>
    </source>
</evidence>
<dbReference type="PANTHER" id="PTHR11266:SF17">
    <property type="entry name" value="PROTEIN MPV17"/>
    <property type="match status" value="1"/>
</dbReference>
<keyword evidence="4" id="KW-1133">Transmembrane helix</keyword>
<accession>A0A915E2F5</accession>
<dbReference type="GO" id="GO:0016020">
    <property type="term" value="C:membrane"/>
    <property type="evidence" value="ECO:0007669"/>
    <property type="project" value="UniProtKB-SubCell"/>
</dbReference>
<dbReference type="WBParaSite" id="jg25147">
    <property type="protein sequence ID" value="jg25147"/>
    <property type="gene ID" value="jg25147"/>
</dbReference>
<name>A0A915E2F5_9BILA</name>
<comment type="subcellular location">
    <subcellularLocation>
        <location evidence="1">Membrane</location>
        <topology evidence="1">Multi-pass membrane protein</topology>
    </subcellularLocation>
</comment>
<protein>
    <recommendedName>
        <fullName evidence="6">Mitochondrial inner membrane protein Mpv17</fullName>
    </recommendedName>
</protein>
<evidence type="ECO:0000256" key="6">
    <source>
        <dbReference type="ARBA" id="ARBA00049743"/>
    </source>
</evidence>
<dbReference type="GO" id="GO:0005739">
    <property type="term" value="C:mitochondrion"/>
    <property type="evidence" value="ECO:0007669"/>
    <property type="project" value="TreeGrafter"/>
</dbReference>
<proteinExistence type="inferred from homology"/>
<keyword evidence="8" id="KW-1185">Reference proteome</keyword>
<dbReference type="InterPro" id="IPR007248">
    <property type="entry name" value="Mpv17_PMP22"/>
</dbReference>
<comment type="similarity">
    <text evidence="2 7">Belongs to the peroxisomal membrane protein PXMP2/4 family.</text>
</comment>
<keyword evidence="3" id="KW-0812">Transmembrane</keyword>
<reference evidence="9" key="1">
    <citation type="submission" date="2022-11" db="UniProtKB">
        <authorList>
            <consortium name="WormBaseParasite"/>
        </authorList>
    </citation>
    <scope>IDENTIFICATION</scope>
</reference>
<keyword evidence="5" id="KW-0472">Membrane</keyword>
<evidence type="ECO:0000256" key="4">
    <source>
        <dbReference type="ARBA" id="ARBA00022989"/>
    </source>
</evidence>
<evidence type="ECO:0000313" key="8">
    <source>
        <dbReference type="Proteomes" id="UP000887574"/>
    </source>
</evidence>
<dbReference type="PANTHER" id="PTHR11266">
    <property type="entry name" value="PEROXISOMAL MEMBRANE PROTEIN 2, PXMP2 MPV17"/>
    <property type="match status" value="1"/>
</dbReference>
<evidence type="ECO:0000256" key="7">
    <source>
        <dbReference type="RuleBase" id="RU363053"/>
    </source>
</evidence>
<evidence type="ECO:0000313" key="9">
    <source>
        <dbReference type="WBParaSite" id="jg25147"/>
    </source>
</evidence>